<dbReference type="OrthoDB" id="1440138at2"/>
<dbReference type="EMBL" id="LGBR01000001">
    <property type="protein sequence ID" value="KOY52409.1"/>
    <property type="molecule type" value="Genomic_DNA"/>
</dbReference>
<dbReference type="EMBL" id="FNUE01000002">
    <property type="protein sequence ID" value="SEE44970.1"/>
    <property type="molecule type" value="Genomic_DNA"/>
</dbReference>
<organism evidence="2 4">
    <name type="scientific">Polaribacter dokdonensis DSW-5</name>
    <dbReference type="NCBI Taxonomy" id="1300348"/>
    <lineage>
        <taxon>Bacteria</taxon>
        <taxon>Pseudomonadati</taxon>
        <taxon>Bacteroidota</taxon>
        <taxon>Flavobacteriia</taxon>
        <taxon>Flavobacteriales</taxon>
        <taxon>Flavobacteriaceae</taxon>
    </lineage>
</organism>
<gene>
    <name evidence="2" type="ORF">I602_1969</name>
    <name evidence="3" type="ORF">SAMN05444353_1739</name>
</gene>
<keyword evidence="5" id="KW-1185">Reference proteome</keyword>
<evidence type="ECO:0000313" key="2">
    <source>
        <dbReference type="EMBL" id="KOY52409.1"/>
    </source>
</evidence>
<dbReference type="Proteomes" id="UP000183071">
    <property type="component" value="Unassembled WGS sequence"/>
</dbReference>
<dbReference type="Proteomes" id="UP000037716">
    <property type="component" value="Unassembled WGS sequence"/>
</dbReference>
<evidence type="ECO:0000313" key="5">
    <source>
        <dbReference type="Proteomes" id="UP000183071"/>
    </source>
</evidence>
<keyword evidence="1" id="KW-0175">Coiled coil</keyword>
<dbReference type="RefSeq" id="WP_053974511.1">
    <property type="nucleotide sequence ID" value="NZ_FNUE01000002.1"/>
</dbReference>
<evidence type="ECO:0000256" key="1">
    <source>
        <dbReference type="SAM" id="Coils"/>
    </source>
</evidence>
<dbReference type="PATRIC" id="fig|1300348.6.peg.1969"/>
<name>A0A0M9CHS3_9FLAO</name>
<protein>
    <submittedName>
        <fullName evidence="2">Uncharacterized protein</fullName>
    </submittedName>
</protein>
<reference evidence="3 5" key="2">
    <citation type="submission" date="2016-10" db="EMBL/GenBank/DDBJ databases">
        <authorList>
            <person name="Varghese N."/>
            <person name="Submissions S."/>
        </authorList>
    </citation>
    <scope>NUCLEOTIDE SEQUENCE [LARGE SCALE GENOMIC DNA]</scope>
    <source>
        <strain evidence="3 5">DSW-5</strain>
    </source>
</reference>
<accession>A0A0M9CHS3</accession>
<evidence type="ECO:0000313" key="3">
    <source>
        <dbReference type="EMBL" id="SEE44970.1"/>
    </source>
</evidence>
<evidence type="ECO:0000313" key="4">
    <source>
        <dbReference type="Proteomes" id="UP000037716"/>
    </source>
</evidence>
<dbReference type="AlphaFoldDB" id="A0A0M9CHS3"/>
<sequence>MEIEELRRQCKHFFWCDTIPICQELLDVYANFFFEAVVNHNYDKVDSQADADARMVLQMMMTKVLHLKNVLNGVDFTSKKGKTLNNIIDPTIVASLIRNIYETTGMFNLIYHEPKTKDEKQIKYLLWVHAGLSYRNRFDGVITLQENKDKMEDELKQMESIRKEIEQNPLFRSMDEKNQGKIRTMIKKKDYLIKFNGNQVSFLSWRELVKVMDIKGDKLDQIYTYFSLYAHPSNVAVFQFKDMFGKNESAYKNMVIFNLQTAFMMLSIFIADYIKAFPKVLKTYEKMGLVEQIVINFHNRLARGGNYDINESWKATEEI</sequence>
<reference evidence="2 4" key="1">
    <citation type="submission" date="2015-07" db="EMBL/GenBank/DDBJ databases">
        <title>Genome of Polaribacter dokdonenesis DSW-5, isolated from seawater off Dokdo in Korea.</title>
        <authorList>
            <person name="Yoon K."/>
            <person name="Song J.Y."/>
            <person name="Kim J.F."/>
        </authorList>
    </citation>
    <scope>NUCLEOTIDE SEQUENCE [LARGE SCALE GENOMIC DNA]</scope>
    <source>
        <strain evidence="2 4">DSW-5</strain>
    </source>
</reference>
<comment type="caution">
    <text evidence="2">The sequence shown here is derived from an EMBL/GenBank/DDBJ whole genome shotgun (WGS) entry which is preliminary data.</text>
</comment>
<proteinExistence type="predicted"/>
<feature type="coiled-coil region" evidence="1">
    <location>
        <begin position="141"/>
        <end position="168"/>
    </location>
</feature>
<dbReference type="STRING" id="1300348.I602_1969"/>